<dbReference type="InterPro" id="IPR002656">
    <property type="entry name" value="Acyl_transf_3_dom"/>
</dbReference>
<evidence type="ECO:0000259" key="2">
    <source>
        <dbReference type="Pfam" id="PF01757"/>
    </source>
</evidence>
<feature type="transmembrane region" description="Helical" evidence="1">
    <location>
        <begin position="192"/>
        <end position="211"/>
    </location>
</feature>
<dbReference type="GO" id="GO:0016747">
    <property type="term" value="F:acyltransferase activity, transferring groups other than amino-acyl groups"/>
    <property type="evidence" value="ECO:0007669"/>
    <property type="project" value="InterPro"/>
</dbReference>
<evidence type="ECO:0000256" key="1">
    <source>
        <dbReference type="SAM" id="Phobius"/>
    </source>
</evidence>
<keyword evidence="1" id="KW-0812">Transmembrane</keyword>
<keyword evidence="1" id="KW-1133">Transmembrane helix</keyword>
<protein>
    <recommendedName>
        <fullName evidence="2">Acyltransferase 3 domain-containing protein</fullName>
    </recommendedName>
</protein>
<feature type="transmembrane region" description="Helical" evidence="1">
    <location>
        <begin position="157"/>
        <end position="180"/>
    </location>
</feature>
<gene>
    <name evidence="3" type="ORF">HMPREF1090_02723</name>
</gene>
<dbReference type="Pfam" id="PF01757">
    <property type="entry name" value="Acyl_transf_3"/>
    <property type="match status" value="1"/>
</dbReference>
<evidence type="ECO:0000313" key="4">
    <source>
        <dbReference type="Proteomes" id="UP000013085"/>
    </source>
</evidence>
<proteinExistence type="predicted"/>
<feature type="transmembrane region" description="Helical" evidence="1">
    <location>
        <begin position="217"/>
        <end position="236"/>
    </location>
</feature>
<dbReference type="Proteomes" id="UP000013085">
    <property type="component" value="Unassembled WGS sequence"/>
</dbReference>
<feature type="transmembrane region" description="Helical" evidence="1">
    <location>
        <begin position="53"/>
        <end position="70"/>
    </location>
</feature>
<comment type="caution">
    <text evidence="3">The sequence shown here is derived from an EMBL/GenBank/DDBJ whole genome shotgun (WGS) entry which is preliminary data.</text>
</comment>
<reference evidence="3 4" key="1">
    <citation type="submission" date="2013-01" db="EMBL/GenBank/DDBJ databases">
        <title>The Genome Sequence of Clostridium clostridioforme 90A8.</title>
        <authorList>
            <consortium name="The Broad Institute Genome Sequencing Platform"/>
            <person name="Earl A."/>
            <person name="Ward D."/>
            <person name="Feldgarden M."/>
            <person name="Gevers D."/>
            <person name="Courvalin P."/>
            <person name="Lambert T."/>
            <person name="Walker B."/>
            <person name="Young S.K."/>
            <person name="Zeng Q."/>
            <person name="Gargeya S."/>
            <person name="Fitzgerald M."/>
            <person name="Haas B."/>
            <person name="Abouelleil A."/>
            <person name="Alvarado L."/>
            <person name="Arachchi H.M."/>
            <person name="Berlin A.M."/>
            <person name="Chapman S.B."/>
            <person name="Dewar J."/>
            <person name="Goldberg J."/>
            <person name="Griggs A."/>
            <person name="Gujja S."/>
            <person name="Hansen M."/>
            <person name="Howarth C."/>
            <person name="Imamovic A."/>
            <person name="Larimer J."/>
            <person name="McCowan C."/>
            <person name="Murphy C."/>
            <person name="Neiman D."/>
            <person name="Pearson M."/>
            <person name="Priest M."/>
            <person name="Roberts A."/>
            <person name="Saif S."/>
            <person name="Shea T."/>
            <person name="Sisk P."/>
            <person name="Sykes S."/>
            <person name="Wortman J."/>
            <person name="Nusbaum C."/>
            <person name="Birren B."/>
        </authorList>
    </citation>
    <scope>NUCLEOTIDE SEQUENCE [LARGE SCALE GENOMIC DNA]</scope>
    <source>
        <strain evidence="3 4">90A8</strain>
    </source>
</reference>
<dbReference type="PATRIC" id="fig|999408.3.peg.2942"/>
<evidence type="ECO:0000313" key="3">
    <source>
        <dbReference type="EMBL" id="ENZ13519.1"/>
    </source>
</evidence>
<dbReference type="HOGENOM" id="CLU_064462_0_0_9"/>
<sequence>MGGGVLRYGALGVEFFFITSGYFMANSVSKLQSDPQSLVKETWTYAWKKLKPILPYHVIFNLTAFFIGIVRGHTFEEHINRLSCLFFLPAVGFNDLQWMLGAEWYVGCMLFGMLIIYPFLRRWTDQFIGYFAPVLTIILYGYMSYNCEAVMGSNRLIQTFGTLMLGITVFSLSQYIGCLFDRINSGWLRRILRIYPLLVITFFLAYMNTSIDTNVQAFLVLLLASGLVFSFGKQGLLSRSGVFDKKVVYWLGKMSLPIYMVQNITRTFVQVLFKNQTAVTMYILESAMTIVCGILGYYLLDALRVLKRKAKHDIVQ</sequence>
<name>A0A0E2HAE6_9FIRM</name>
<keyword evidence="1" id="KW-0472">Membrane</keyword>
<feature type="transmembrane region" description="Helical" evidence="1">
    <location>
        <begin position="104"/>
        <end position="120"/>
    </location>
</feature>
<feature type="transmembrane region" description="Helical" evidence="1">
    <location>
        <begin position="256"/>
        <end position="273"/>
    </location>
</feature>
<feature type="transmembrane region" description="Helical" evidence="1">
    <location>
        <begin position="127"/>
        <end position="145"/>
    </location>
</feature>
<organism evidence="3 4">
    <name type="scientific">[Clostridium] clostridioforme 90A8</name>
    <dbReference type="NCBI Taxonomy" id="999408"/>
    <lineage>
        <taxon>Bacteria</taxon>
        <taxon>Bacillati</taxon>
        <taxon>Bacillota</taxon>
        <taxon>Clostridia</taxon>
        <taxon>Lachnospirales</taxon>
        <taxon>Lachnospiraceae</taxon>
        <taxon>Enterocloster</taxon>
    </lineage>
</organism>
<accession>A0A0E2HAE6</accession>
<feature type="domain" description="Acyltransferase 3" evidence="2">
    <location>
        <begin position="10"/>
        <end position="296"/>
    </location>
</feature>
<feature type="transmembrane region" description="Helical" evidence="1">
    <location>
        <begin position="5"/>
        <end position="25"/>
    </location>
</feature>
<dbReference type="AlphaFoldDB" id="A0A0E2HAE6"/>
<dbReference type="EMBL" id="AGYR01000030">
    <property type="protein sequence ID" value="ENZ13519.1"/>
    <property type="molecule type" value="Genomic_DNA"/>
</dbReference>
<feature type="transmembrane region" description="Helical" evidence="1">
    <location>
        <begin position="279"/>
        <end position="300"/>
    </location>
</feature>